<proteinExistence type="predicted"/>
<protein>
    <submittedName>
        <fullName evidence="1">Uncharacterized protein</fullName>
    </submittedName>
</protein>
<gene>
    <name evidence="1" type="ORF">V8J38_11145</name>
</gene>
<dbReference type="RefSeq" id="WP_338575711.1">
    <property type="nucleotide sequence ID" value="NZ_CP146369.1"/>
</dbReference>
<keyword evidence="2" id="KW-1185">Reference proteome</keyword>
<evidence type="ECO:0000313" key="1">
    <source>
        <dbReference type="EMBL" id="WWT53809.1"/>
    </source>
</evidence>
<dbReference type="Proteomes" id="UP001363460">
    <property type="component" value="Chromosome"/>
</dbReference>
<name>A0ABZ2IDE7_9CAUL</name>
<reference evidence="1 2" key="1">
    <citation type="submission" date="2024-02" db="EMBL/GenBank/DDBJ databases">
        <title>Distribution and functional of Brevundimonas-related endobacteria within Verticillium dahliae.</title>
        <authorList>
            <person name="Zeng H."/>
        </authorList>
    </citation>
    <scope>NUCLEOTIDE SEQUENCE [LARGE SCALE GENOMIC DNA]</scope>
    <source>
        <strain evidence="1 2">TRM 44200</strain>
    </source>
</reference>
<dbReference type="EMBL" id="CP146369">
    <property type="protein sequence ID" value="WWT53809.1"/>
    <property type="molecule type" value="Genomic_DNA"/>
</dbReference>
<accession>A0ABZ2IDE7</accession>
<sequence>MPTYAAPIEVVQAALHRIGEDEITGLDEDSSAARVAASNYEGIVRAVFARHAWTFAKRTLNLTYQGEVDLGQWRHAYVWPAEVVNIRFVSVCGRRLRSGDYSIEGDRILTRHKEDLQVVATVRPIEGAWPADLAEAVVVRLQALFLEALCDKPQDARLLKRDADQLLREAIVRDGRQEPGQQIDFAPLAEVWRGGPASRKALRG</sequence>
<evidence type="ECO:0000313" key="2">
    <source>
        <dbReference type="Proteomes" id="UP001363460"/>
    </source>
</evidence>
<organism evidence="1 2">
    <name type="scientific">Brevundimonas olei</name>
    <dbReference type="NCBI Taxonomy" id="657642"/>
    <lineage>
        <taxon>Bacteria</taxon>
        <taxon>Pseudomonadati</taxon>
        <taxon>Pseudomonadota</taxon>
        <taxon>Alphaproteobacteria</taxon>
        <taxon>Caulobacterales</taxon>
        <taxon>Caulobacteraceae</taxon>
        <taxon>Brevundimonas</taxon>
    </lineage>
</organism>